<dbReference type="SMART" id="SM01413">
    <property type="entry name" value="Ribosomal_S19e"/>
    <property type="match status" value="1"/>
</dbReference>
<dbReference type="FunFam" id="1.10.10.10:FF:000449">
    <property type="entry name" value="30S ribosomal protein S19e"/>
    <property type="match status" value="1"/>
</dbReference>
<dbReference type="EMBL" id="LHXY01000004">
    <property type="protein sequence ID" value="KXB02376.1"/>
    <property type="molecule type" value="Genomic_DNA"/>
</dbReference>
<keyword evidence="2 5" id="KW-0689">Ribosomal protein</keyword>
<dbReference type="GO" id="GO:0000028">
    <property type="term" value="P:ribosomal small subunit assembly"/>
    <property type="evidence" value="ECO:0007669"/>
    <property type="project" value="TreeGrafter"/>
</dbReference>
<dbReference type="PANTHER" id="PTHR11710">
    <property type="entry name" value="40S RIBOSOMAL PROTEIN S19"/>
    <property type="match status" value="1"/>
</dbReference>
<keyword evidence="3 5" id="KW-0687">Ribonucleoprotein</keyword>
<dbReference type="PANTHER" id="PTHR11710:SF0">
    <property type="entry name" value="40S RIBOSOMAL PROTEIN S19"/>
    <property type="match status" value="1"/>
</dbReference>
<dbReference type="SUPFAM" id="SSF46785">
    <property type="entry name" value="Winged helix' DNA-binding domain"/>
    <property type="match status" value="1"/>
</dbReference>
<dbReference type="GO" id="GO:0022627">
    <property type="term" value="C:cytosolic small ribosomal subunit"/>
    <property type="evidence" value="ECO:0007669"/>
    <property type="project" value="TreeGrafter"/>
</dbReference>
<comment type="subunit">
    <text evidence="5">Part of the 30S ribosomal subunit.</text>
</comment>
<dbReference type="InterPro" id="IPR018277">
    <property type="entry name" value="Ribosomal_eS19_CS"/>
</dbReference>
<dbReference type="GO" id="GO:0006412">
    <property type="term" value="P:translation"/>
    <property type="evidence" value="ECO:0007669"/>
    <property type="project" value="UniProtKB-UniRule"/>
</dbReference>
<keyword evidence="8" id="KW-1185">Reference proteome</keyword>
<feature type="region of interest" description="Disordered" evidence="6">
    <location>
        <begin position="1"/>
        <end position="46"/>
    </location>
</feature>
<name>A0A133V7I6_9EURY</name>
<reference evidence="7 8" key="1">
    <citation type="journal article" date="2016" name="Sci. Rep.">
        <title>Metabolic traits of an uncultured archaeal lineage -MSBL1- from brine pools of the Red Sea.</title>
        <authorList>
            <person name="Mwirichia R."/>
            <person name="Alam I."/>
            <person name="Rashid M."/>
            <person name="Vinu M."/>
            <person name="Ba-Alawi W."/>
            <person name="Anthony Kamau A."/>
            <person name="Kamanda Ngugi D."/>
            <person name="Goker M."/>
            <person name="Klenk H.P."/>
            <person name="Bajic V."/>
            <person name="Stingl U."/>
        </authorList>
    </citation>
    <scope>NUCLEOTIDE SEQUENCE [LARGE SCALE GENOMIC DNA]</scope>
    <source>
        <strain evidence="7">SCGC-AAA261F17</strain>
    </source>
</reference>
<evidence type="ECO:0000256" key="1">
    <source>
        <dbReference type="ARBA" id="ARBA00010014"/>
    </source>
</evidence>
<dbReference type="HAMAP" id="MF_01474">
    <property type="entry name" value="Ribosomal_eS19"/>
    <property type="match status" value="1"/>
</dbReference>
<dbReference type="AlphaFoldDB" id="A0A133V7I6"/>
<dbReference type="Gene3D" id="1.10.10.10">
    <property type="entry name" value="Winged helix-like DNA-binding domain superfamily/Winged helix DNA-binding domain"/>
    <property type="match status" value="1"/>
</dbReference>
<dbReference type="GO" id="GO:0003735">
    <property type="term" value="F:structural constituent of ribosome"/>
    <property type="evidence" value="ECO:0007669"/>
    <property type="project" value="InterPro"/>
</dbReference>
<evidence type="ECO:0000256" key="6">
    <source>
        <dbReference type="SAM" id="MobiDB-lite"/>
    </source>
</evidence>
<evidence type="ECO:0000256" key="5">
    <source>
        <dbReference type="HAMAP-Rule" id="MF_01474"/>
    </source>
</evidence>
<evidence type="ECO:0000256" key="2">
    <source>
        <dbReference type="ARBA" id="ARBA00022980"/>
    </source>
</evidence>
<dbReference type="GO" id="GO:0003723">
    <property type="term" value="F:RNA binding"/>
    <property type="evidence" value="ECO:0007669"/>
    <property type="project" value="TreeGrafter"/>
</dbReference>
<organism evidence="7 8">
    <name type="scientific">candidate division MSBL1 archaeon SCGC-AAA261F17</name>
    <dbReference type="NCBI Taxonomy" id="1698274"/>
    <lineage>
        <taxon>Archaea</taxon>
        <taxon>Methanobacteriati</taxon>
        <taxon>Methanobacteriota</taxon>
        <taxon>candidate division MSBL1</taxon>
    </lineage>
</organism>
<evidence type="ECO:0000313" key="7">
    <source>
        <dbReference type="EMBL" id="KXB02376.1"/>
    </source>
</evidence>
<comment type="caution">
    <text evidence="7">The sequence shown here is derived from an EMBL/GenBank/DDBJ whole genome shotgun (WGS) entry which is preliminary data.</text>
</comment>
<sequence>MGIKDVSPSDLTRQLSEELKKRDEIQPPEWSHFAKTGAHKERPPDQPDWWYLRSASILRRVYEKGPIGVSRLSTYYGGKKTHGSSPKKFQKGSRKITRTILQQLEDAGLIIKTKREGRKTSSDGLSLLTQISMQIQEESETGMEES</sequence>
<dbReference type="Pfam" id="PF01090">
    <property type="entry name" value="Ribosomal_S19e"/>
    <property type="match status" value="1"/>
</dbReference>
<evidence type="ECO:0000256" key="3">
    <source>
        <dbReference type="ARBA" id="ARBA00023274"/>
    </source>
</evidence>
<dbReference type="InterPro" id="IPR001266">
    <property type="entry name" value="Ribosomal_eS19"/>
</dbReference>
<dbReference type="NCBIfam" id="NF006811">
    <property type="entry name" value="PRK09333.1"/>
    <property type="match status" value="1"/>
</dbReference>
<dbReference type="Proteomes" id="UP000070035">
    <property type="component" value="Unassembled WGS sequence"/>
</dbReference>
<dbReference type="InterPro" id="IPR027548">
    <property type="entry name" value="Ribosomal_eS19_archaeal"/>
</dbReference>
<evidence type="ECO:0000313" key="8">
    <source>
        <dbReference type="Proteomes" id="UP000070035"/>
    </source>
</evidence>
<comment type="function">
    <text evidence="5">May be involved in maturation of the 30S ribosomal subunit.</text>
</comment>
<dbReference type="InterPro" id="IPR036388">
    <property type="entry name" value="WH-like_DNA-bd_sf"/>
</dbReference>
<proteinExistence type="inferred from homology"/>
<evidence type="ECO:0000256" key="4">
    <source>
        <dbReference type="ARBA" id="ARBA00035143"/>
    </source>
</evidence>
<accession>A0A133V7I6</accession>
<gene>
    <name evidence="5" type="primary">rps19e</name>
    <name evidence="7" type="ORF">AKJ44_00560</name>
</gene>
<dbReference type="PROSITE" id="PS00628">
    <property type="entry name" value="RIBOSOMAL_S19E"/>
    <property type="match status" value="1"/>
</dbReference>
<dbReference type="InterPro" id="IPR036390">
    <property type="entry name" value="WH_DNA-bd_sf"/>
</dbReference>
<protein>
    <recommendedName>
        <fullName evidence="4 5">Small ribosomal subunit protein eS19</fullName>
    </recommendedName>
</protein>
<comment type="similarity">
    <text evidence="1 5">Belongs to the eukaryotic ribosomal protein eS19 family.</text>
</comment>
<feature type="compositionally biased region" description="Basic and acidic residues" evidence="6">
    <location>
        <begin position="15"/>
        <end position="25"/>
    </location>
</feature>